<dbReference type="STRING" id="688867.SAMN05660236_1774"/>
<protein>
    <submittedName>
        <fullName evidence="1">L,D-transpeptidase catalytic domain</fullName>
    </submittedName>
</protein>
<dbReference type="InterPro" id="IPR032676">
    <property type="entry name" value="YkuD_2"/>
</dbReference>
<accession>A0A1T5K349</accession>
<evidence type="ECO:0000313" key="2">
    <source>
        <dbReference type="Proteomes" id="UP000190961"/>
    </source>
</evidence>
<dbReference type="PANTHER" id="PTHR38477">
    <property type="entry name" value="HYPOTHETICAL EXPORTED PROTEIN"/>
    <property type="match status" value="1"/>
</dbReference>
<dbReference type="PANTHER" id="PTHR38477:SF1">
    <property type="entry name" value="MUREIN L,D-TRANSPEPTIDASE CATALYTIC DOMAIN FAMILY PROTEIN"/>
    <property type="match status" value="1"/>
</dbReference>
<dbReference type="OrthoDB" id="9815195at2"/>
<organism evidence="1 2">
    <name type="scientific">Ohtaekwangia koreensis</name>
    <dbReference type="NCBI Taxonomy" id="688867"/>
    <lineage>
        <taxon>Bacteria</taxon>
        <taxon>Pseudomonadati</taxon>
        <taxon>Bacteroidota</taxon>
        <taxon>Cytophagia</taxon>
        <taxon>Cytophagales</taxon>
        <taxon>Fulvivirgaceae</taxon>
        <taxon>Ohtaekwangia</taxon>
    </lineage>
</organism>
<gene>
    <name evidence="1" type="ORF">SAMN05660236_1774</name>
</gene>
<reference evidence="1 2" key="1">
    <citation type="submission" date="2017-02" db="EMBL/GenBank/DDBJ databases">
        <authorList>
            <person name="Peterson S.W."/>
        </authorList>
    </citation>
    <scope>NUCLEOTIDE SEQUENCE [LARGE SCALE GENOMIC DNA]</scope>
    <source>
        <strain evidence="1 2">DSM 25262</strain>
    </source>
</reference>
<sequence>MTYAVYLLLAWYSFSPAQPAKSNYTSSTKINAVADSSHTEQSVAVSFEDSIQSLYTSIGLEQYDLSYKVFRYAVIGYYTLRMQGKLSDKNLLSIIDFTKPSSKKRFYTIDIASHTVKFFTYVSHGKNTGEEMAKSFSNIVHSNQSSLGFYITAETYIGSKGYSLKLDGAENGYNDNMRKRAVVMHDADYVSEYWIKHYGRLGRSQGCPALPKEISKEVINTIKDHTAIFAYYNDENYLSTSKYLNLDQLLDNYSVIAKLSK</sequence>
<name>A0A1T5K349_9BACT</name>
<dbReference type="AlphaFoldDB" id="A0A1T5K349"/>
<evidence type="ECO:0000313" key="1">
    <source>
        <dbReference type="EMBL" id="SKC58197.1"/>
    </source>
</evidence>
<dbReference type="EMBL" id="FUZU01000001">
    <property type="protein sequence ID" value="SKC58197.1"/>
    <property type="molecule type" value="Genomic_DNA"/>
</dbReference>
<keyword evidence="2" id="KW-1185">Reference proteome</keyword>
<dbReference type="RefSeq" id="WP_079686292.1">
    <property type="nucleotide sequence ID" value="NZ_FUZU01000001.1"/>
</dbReference>
<proteinExistence type="predicted"/>
<dbReference type="Proteomes" id="UP000190961">
    <property type="component" value="Unassembled WGS sequence"/>
</dbReference>
<dbReference type="Pfam" id="PF13645">
    <property type="entry name" value="YkuD_2"/>
    <property type="match status" value="1"/>
</dbReference>